<evidence type="ECO:0000313" key="3">
    <source>
        <dbReference type="Proteomes" id="UP001589709"/>
    </source>
</evidence>
<feature type="compositionally biased region" description="Low complexity" evidence="1">
    <location>
        <begin position="26"/>
        <end position="51"/>
    </location>
</feature>
<feature type="region of interest" description="Disordered" evidence="1">
    <location>
        <begin position="1"/>
        <end position="73"/>
    </location>
</feature>
<proteinExistence type="predicted"/>
<dbReference type="EMBL" id="JBHMCY010000015">
    <property type="protein sequence ID" value="MFB9463128.1"/>
    <property type="molecule type" value="Genomic_DNA"/>
</dbReference>
<accession>A0ABV5MYM8</accession>
<organism evidence="2 3">
    <name type="scientific">Streptomyces cinereospinus</name>
    <dbReference type="NCBI Taxonomy" id="285561"/>
    <lineage>
        <taxon>Bacteria</taxon>
        <taxon>Bacillati</taxon>
        <taxon>Actinomycetota</taxon>
        <taxon>Actinomycetes</taxon>
        <taxon>Kitasatosporales</taxon>
        <taxon>Streptomycetaceae</taxon>
        <taxon>Streptomyces</taxon>
    </lineage>
</organism>
<name>A0ABV5MYM8_9ACTN</name>
<sequence length="168" mass="16079">MRRSATGSSLGACSDFRDDFGSDAEPPGAAPTSSRPGPGPGSRAGAGTSPAGTGGGGGSPSAPAGGLEGSWPATSEGQAVALVVTDAHAGLFATDGTMCSGSTGEASGRRTIRLTCTKAEDDRGTGTVDSVSATTLKVTRDGGLGTETYTRAEGGKLPSGSPTAGLGS</sequence>
<reference evidence="2 3" key="1">
    <citation type="submission" date="2024-09" db="EMBL/GenBank/DDBJ databases">
        <authorList>
            <person name="Sun Q."/>
            <person name="Mori K."/>
        </authorList>
    </citation>
    <scope>NUCLEOTIDE SEQUENCE [LARGE SCALE GENOMIC DNA]</scope>
    <source>
        <strain evidence="2 3">JCM 6917</strain>
    </source>
</reference>
<keyword evidence="3" id="KW-1185">Reference proteome</keyword>
<protein>
    <recommendedName>
        <fullName evidence="4">Serine/threonine protein kinase</fullName>
    </recommendedName>
</protein>
<feature type="compositionally biased region" description="Polar residues" evidence="1">
    <location>
        <begin position="1"/>
        <end position="11"/>
    </location>
</feature>
<evidence type="ECO:0000256" key="1">
    <source>
        <dbReference type="SAM" id="MobiDB-lite"/>
    </source>
</evidence>
<dbReference type="Proteomes" id="UP001589709">
    <property type="component" value="Unassembled WGS sequence"/>
</dbReference>
<feature type="region of interest" description="Disordered" evidence="1">
    <location>
        <begin position="142"/>
        <end position="168"/>
    </location>
</feature>
<comment type="caution">
    <text evidence="2">The sequence shown here is derived from an EMBL/GenBank/DDBJ whole genome shotgun (WGS) entry which is preliminary data.</text>
</comment>
<gene>
    <name evidence="2" type="ORF">ACFF45_10530</name>
</gene>
<evidence type="ECO:0000313" key="2">
    <source>
        <dbReference type="EMBL" id="MFB9463128.1"/>
    </source>
</evidence>
<dbReference type="RefSeq" id="WP_381345007.1">
    <property type="nucleotide sequence ID" value="NZ_JBHMCY010000015.1"/>
</dbReference>
<evidence type="ECO:0008006" key="4">
    <source>
        <dbReference type="Google" id="ProtNLM"/>
    </source>
</evidence>